<comment type="caution">
    <text evidence="4">The sequence shown here is derived from an EMBL/GenBank/DDBJ whole genome shotgun (WGS) entry which is preliminary data.</text>
</comment>
<dbReference type="STRING" id="36847.CLNEO_22080"/>
<dbReference type="Pfam" id="PF03413">
    <property type="entry name" value="PepSY"/>
    <property type="match status" value="1"/>
</dbReference>
<keyword evidence="1" id="KW-1133">Transmembrane helix</keyword>
<evidence type="ECO:0008006" key="6">
    <source>
        <dbReference type="Google" id="ProtNLM"/>
    </source>
</evidence>
<evidence type="ECO:0000259" key="2">
    <source>
        <dbReference type="Pfam" id="PF03413"/>
    </source>
</evidence>
<name>A0A136WCP2_9FIRM</name>
<keyword evidence="5" id="KW-1185">Reference proteome</keyword>
<dbReference type="Gene3D" id="3.30.457.10">
    <property type="entry name" value="Copper amine oxidase-like, N-terminal domain"/>
    <property type="match status" value="1"/>
</dbReference>
<dbReference type="EMBL" id="LRVM01000008">
    <property type="protein sequence ID" value="KXL52277.1"/>
    <property type="molecule type" value="Genomic_DNA"/>
</dbReference>
<feature type="domain" description="PepSY" evidence="2">
    <location>
        <begin position="249"/>
        <end position="306"/>
    </location>
</feature>
<feature type="transmembrane region" description="Helical" evidence="1">
    <location>
        <begin position="48"/>
        <end position="66"/>
    </location>
</feature>
<dbReference type="InterPro" id="IPR036582">
    <property type="entry name" value="Mao_N_sf"/>
</dbReference>
<dbReference type="OrthoDB" id="2236551at2"/>
<gene>
    <name evidence="4" type="ORF">CLNEO_22080</name>
</gene>
<dbReference type="InterPro" id="IPR012854">
    <property type="entry name" value="Cu_amine_oxidase-like_N"/>
</dbReference>
<evidence type="ECO:0000259" key="3">
    <source>
        <dbReference type="Pfam" id="PF07833"/>
    </source>
</evidence>
<evidence type="ECO:0000313" key="5">
    <source>
        <dbReference type="Proteomes" id="UP000070539"/>
    </source>
</evidence>
<evidence type="ECO:0000256" key="1">
    <source>
        <dbReference type="SAM" id="Phobius"/>
    </source>
</evidence>
<dbReference type="Pfam" id="PF07833">
    <property type="entry name" value="Cu_amine_oxidN1"/>
    <property type="match status" value="2"/>
</dbReference>
<dbReference type="InterPro" id="IPR025711">
    <property type="entry name" value="PepSY"/>
</dbReference>
<dbReference type="Proteomes" id="UP000070539">
    <property type="component" value="Unassembled WGS sequence"/>
</dbReference>
<proteinExistence type="predicted"/>
<dbReference type="SUPFAM" id="SSF55383">
    <property type="entry name" value="Copper amine oxidase, domain N"/>
    <property type="match status" value="1"/>
</dbReference>
<accession>A0A136WCP2</accession>
<protein>
    <recommendedName>
        <fullName evidence="6">Copper amine oxidase-like N-terminal domain-containing protein</fullName>
    </recommendedName>
</protein>
<sequence>MIVNIKELTWKSVVIDGLDLYGSLYYYYIVTKTAMNSDERMIIMKKKLVLSLTSIFVCLSLVPAFAANKTNAQLRGDFAIEIDGVECVFTRTDGSVALPILYNDTTYLPLRAIGEIMGKNVNWDETSKTITLSGNRDETAQTTADAQPEVATEGVVVQERQDFIISVDGTVNEFKTSTGDKINPIVYNGSTYLPLRAVGQIMGKDVAWDNAAKKITLTPADSAVTDADTFKAEEKGEKELEKNDIGMGKAKEIAVSNANLNEKDVSFVNTKMEEVEGKKAYVVQFYYGTNEYSYKIDAQAGTILSVGAEIEGFDVLKDGKFINSEKAEKAALTRANVKNSEATFTLVELNQHGDKIIYKVAFYTESAAYECTIDATSSEVLNFDMVEKEGKTENSKEKNKNK</sequence>
<dbReference type="AlphaFoldDB" id="A0A136WCP2"/>
<keyword evidence="1" id="KW-0472">Membrane</keyword>
<organism evidence="4 5">
    <name type="scientific">Anaerotignum neopropionicum</name>
    <dbReference type="NCBI Taxonomy" id="36847"/>
    <lineage>
        <taxon>Bacteria</taxon>
        <taxon>Bacillati</taxon>
        <taxon>Bacillota</taxon>
        <taxon>Clostridia</taxon>
        <taxon>Lachnospirales</taxon>
        <taxon>Anaerotignaceae</taxon>
        <taxon>Anaerotignum</taxon>
    </lineage>
</organism>
<evidence type="ECO:0000313" key="4">
    <source>
        <dbReference type="EMBL" id="KXL52277.1"/>
    </source>
</evidence>
<feature type="domain" description="Copper amine oxidase-like N-terminal" evidence="3">
    <location>
        <begin position="182"/>
        <end position="223"/>
    </location>
</feature>
<keyword evidence="1" id="KW-0812">Transmembrane</keyword>
<reference evidence="4 5" key="1">
    <citation type="submission" date="2016-01" db="EMBL/GenBank/DDBJ databases">
        <title>Genome sequence of Clostridium neopropionicum X4, DSM-3847.</title>
        <authorList>
            <person name="Poehlein A."/>
            <person name="Beck M.H."/>
            <person name="Bengelsdorf F.R."/>
            <person name="Daniel R."/>
            <person name="Duerre P."/>
        </authorList>
    </citation>
    <scope>NUCLEOTIDE SEQUENCE [LARGE SCALE GENOMIC DNA]</scope>
    <source>
        <strain evidence="4 5">DSM-3847</strain>
    </source>
</reference>
<dbReference type="Gene3D" id="3.10.450.40">
    <property type="match status" value="2"/>
</dbReference>
<feature type="domain" description="Copper amine oxidase-like N-terminal" evidence="3">
    <location>
        <begin position="98"/>
        <end position="145"/>
    </location>
</feature>